<dbReference type="PANTHER" id="PTHR43747">
    <property type="entry name" value="FAD-BINDING PROTEIN"/>
    <property type="match status" value="1"/>
</dbReference>
<dbReference type="Proteomes" id="UP000054270">
    <property type="component" value="Unassembled WGS sequence"/>
</dbReference>
<evidence type="ECO:0000256" key="4">
    <source>
        <dbReference type="ARBA" id="ARBA00049364"/>
    </source>
</evidence>
<dbReference type="InterPro" id="IPR036188">
    <property type="entry name" value="FAD/NAD-bd_sf"/>
</dbReference>
<evidence type="ECO:0000313" key="5">
    <source>
        <dbReference type="EMBL" id="KJA20554.1"/>
    </source>
</evidence>
<reference evidence="6" key="1">
    <citation type="submission" date="2014-04" db="EMBL/GenBank/DDBJ databases">
        <title>Evolutionary Origins and Diversification of the Mycorrhizal Mutualists.</title>
        <authorList>
            <consortium name="DOE Joint Genome Institute"/>
            <consortium name="Mycorrhizal Genomics Consortium"/>
            <person name="Kohler A."/>
            <person name="Kuo A."/>
            <person name="Nagy L.G."/>
            <person name="Floudas D."/>
            <person name="Copeland A."/>
            <person name="Barry K.W."/>
            <person name="Cichocki N."/>
            <person name="Veneault-Fourrey C."/>
            <person name="LaButti K."/>
            <person name="Lindquist E.A."/>
            <person name="Lipzen A."/>
            <person name="Lundell T."/>
            <person name="Morin E."/>
            <person name="Murat C."/>
            <person name="Riley R."/>
            <person name="Ohm R."/>
            <person name="Sun H."/>
            <person name="Tunlid A."/>
            <person name="Henrissat B."/>
            <person name="Grigoriev I.V."/>
            <person name="Hibbett D.S."/>
            <person name="Martin F."/>
        </authorList>
    </citation>
    <scope>NUCLEOTIDE SEQUENCE [LARGE SCALE GENOMIC DNA]</scope>
    <source>
        <strain evidence="6">FD-334 SS-4</strain>
    </source>
</reference>
<evidence type="ECO:0000256" key="3">
    <source>
        <dbReference type="ARBA" id="ARBA00023033"/>
    </source>
</evidence>
<sequence length="525" mass="58136">MNDIPSHTTVLVIGGGPGGAYTSTVLARENVQVTLLEAAQFPRYHIGESMLPSINHFYEYIGAEEKLRGFGFAKKVGAAAKFKQNKREAYTNFIEHNPRNAAVNVVRSDLDELLLRHAQESGATVFEQTRVTEILFDEKAPRDDPKPIGANYVRGGRTGHITFDYLVDASGTKGLMSTKYLKNRDMNQTLHNIACWGYWLGADMYMPGTDRHNAPWFESLTDESGWVWFIPLHDGTVSVGFVMDMSISINKKAALREKNPEEYCLRVHYLDQLQYAPGTRKLLKDAILKSDDGEIGIKSASDFSYSADYYAGDHYRLVGDAAAFIDPFFSSGVHLAHIGGLSAAVSVCASIKKQCTEKEAAKYHDMRVSRSYTRFMMVVLSAYKQIRSQTGDYLSTPEEDNYDRAFDFYRPIILGTADVGAKITQDELEKALDFCAGVLFPNDPELRDSIGTRIGFDLLKASGPMTGYESHLAKINSGTEGIDEDDEKRLALTSALDAIAKDDIDGFTPNLTRGSLGLTKHAAAM</sequence>
<dbReference type="PRINTS" id="PR00420">
    <property type="entry name" value="RNGMNOXGNASE"/>
</dbReference>
<proteinExistence type="inferred from homology"/>
<evidence type="ECO:0008006" key="7">
    <source>
        <dbReference type="Google" id="ProtNLM"/>
    </source>
</evidence>
<dbReference type="SMR" id="A0A0D2NP24"/>
<comment type="similarity">
    <text evidence="1">Belongs to the flavin-dependent halogenase family.</text>
</comment>
<name>A0A0D2NP24_HYPSF</name>
<dbReference type="GO" id="GO:0044550">
    <property type="term" value="P:secondary metabolite biosynthetic process"/>
    <property type="evidence" value="ECO:0007669"/>
    <property type="project" value="UniProtKB-ARBA"/>
</dbReference>
<keyword evidence="6" id="KW-1185">Reference proteome</keyword>
<dbReference type="AlphaFoldDB" id="A0A0D2NP24"/>
<dbReference type="GO" id="GO:0140907">
    <property type="term" value="F:flavin-dependent halogenase activity"/>
    <property type="evidence" value="ECO:0007669"/>
    <property type="project" value="UniProtKB-ARBA"/>
</dbReference>
<dbReference type="OrthoDB" id="3340390at2759"/>
<evidence type="ECO:0000256" key="1">
    <source>
        <dbReference type="ARBA" id="ARBA00005706"/>
    </source>
</evidence>
<dbReference type="InterPro" id="IPR050816">
    <property type="entry name" value="Flavin-dep_Halogenase_NPB"/>
</dbReference>
<dbReference type="OMA" id="PENSAWN"/>
<accession>A0A0D2NP24</accession>
<evidence type="ECO:0000256" key="2">
    <source>
        <dbReference type="ARBA" id="ARBA00023002"/>
    </source>
</evidence>
<dbReference type="SUPFAM" id="SSF51905">
    <property type="entry name" value="FAD/NAD(P)-binding domain"/>
    <property type="match status" value="1"/>
</dbReference>
<keyword evidence="3" id="KW-0503">Monooxygenase</keyword>
<dbReference type="PANTHER" id="PTHR43747:SF5">
    <property type="entry name" value="FAD-BINDING DOMAIN-CONTAINING PROTEIN"/>
    <property type="match status" value="1"/>
</dbReference>
<protein>
    <recommendedName>
        <fullName evidence="7">FAD-binding domain-containing protein</fullName>
    </recommendedName>
</protein>
<dbReference type="GO" id="GO:0004497">
    <property type="term" value="F:monooxygenase activity"/>
    <property type="evidence" value="ECO:0007669"/>
    <property type="project" value="UniProtKB-KW"/>
</dbReference>
<dbReference type="InterPro" id="IPR006905">
    <property type="entry name" value="Flavin_halogenase"/>
</dbReference>
<keyword evidence="2" id="KW-0560">Oxidoreductase</keyword>
<dbReference type="Gene3D" id="3.50.50.60">
    <property type="entry name" value="FAD/NAD(P)-binding domain"/>
    <property type="match status" value="1"/>
</dbReference>
<evidence type="ECO:0000313" key="6">
    <source>
        <dbReference type="Proteomes" id="UP000054270"/>
    </source>
</evidence>
<dbReference type="Pfam" id="PF04820">
    <property type="entry name" value="Trp_halogenase"/>
    <property type="match status" value="2"/>
</dbReference>
<organism evidence="5 6">
    <name type="scientific">Hypholoma sublateritium (strain FD-334 SS-4)</name>
    <dbReference type="NCBI Taxonomy" id="945553"/>
    <lineage>
        <taxon>Eukaryota</taxon>
        <taxon>Fungi</taxon>
        <taxon>Dikarya</taxon>
        <taxon>Basidiomycota</taxon>
        <taxon>Agaricomycotina</taxon>
        <taxon>Agaricomycetes</taxon>
        <taxon>Agaricomycetidae</taxon>
        <taxon>Agaricales</taxon>
        <taxon>Agaricineae</taxon>
        <taxon>Strophariaceae</taxon>
        <taxon>Hypholoma</taxon>
    </lineage>
</organism>
<gene>
    <name evidence="5" type="ORF">HYPSUDRAFT_166895</name>
</gene>
<comment type="catalytic activity">
    <reaction evidence="4">
        <text>melleolide F + FADH2 + chloride + O2 = 6'-chloromelleolide F + FAD + 2 H2O + H(+)</text>
        <dbReference type="Rhea" id="RHEA:67160"/>
        <dbReference type="ChEBI" id="CHEBI:15377"/>
        <dbReference type="ChEBI" id="CHEBI:15378"/>
        <dbReference type="ChEBI" id="CHEBI:15379"/>
        <dbReference type="ChEBI" id="CHEBI:17996"/>
        <dbReference type="ChEBI" id="CHEBI:57692"/>
        <dbReference type="ChEBI" id="CHEBI:58307"/>
        <dbReference type="ChEBI" id="CHEBI:167712"/>
        <dbReference type="ChEBI" id="CHEBI:167713"/>
    </reaction>
    <physiologicalReaction direction="left-to-right" evidence="4">
        <dbReference type="Rhea" id="RHEA:67161"/>
    </physiologicalReaction>
</comment>
<dbReference type="EMBL" id="KN817566">
    <property type="protein sequence ID" value="KJA20554.1"/>
    <property type="molecule type" value="Genomic_DNA"/>
</dbReference>